<evidence type="ECO:0000256" key="1">
    <source>
        <dbReference type="ARBA" id="ARBA00006739"/>
    </source>
</evidence>
<dbReference type="CDD" id="cd06442">
    <property type="entry name" value="DPM1_like"/>
    <property type="match status" value="1"/>
</dbReference>
<reference evidence="5 6" key="1">
    <citation type="journal article" date="2015" name="Nature">
        <title>rRNA introns, odd ribosomes, and small enigmatic genomes across a large radiation of phyla.</title>
        <authorList>
            <person name="Brown C.T."/>
            <person name="Hug L.A."/>
            <person name="Thomas B.C."/>
            <person name="Sharon I."/>
            <person name="Castelle C.J."/>
            <person name="Singh A."/>
            <person name="Wilkins M.J."/>
            <person name="Williams K.H."/>
            <person name="Banfield J.F."/>
        </authorList>
    </citation>
    <scope>NUCLEOTIDE SEQUENCE [LARGE SCALE GENOMIC DNA]</scope>
</reference>
<evidence type="ECO:0000313" key="6">
    <source>
        <dbReference type="Proteomes" id="UP000034682"/>
    </source>
</evidence>
<evidence type="ECO:0000259" key="4">
    <source>
        <dbReference type="Pfam" id="PF00535"/>
    </source>
</evidence>
<dbReference type="InterPro" id="IPR001173">
    <property type="entry name" value="Glyco_trans_2-like"/>
</dbReference>
<dbReference type="InterPro" id="IPR039528">
    <property type="entry name" value="DPM1-like"/>
</dbReference>
<organism evidence="5 6">
    <name type="scientific">Candidatus Giovannonibacteria bacterium GW2011_GWB1_47_6b</name>
    <dbReference type="NCBI Taxonomy" id="1618655"/>
    <lineage>
        <taxon>Bacteria</taxon>
        <taxon>Candidatus Giovannoniibacteriota</taxon>
    </lineage>
</organism>
<name>A0A0G1VB80_9BACT</name>
<keyword evidence="2" id="KW-0328">Glycosyltransferase</keyword>
<comment type="caution">
    <text evidence="5">The sequence shown here is derived from an EMBL/GenBank/DDBJ whole genome shotgun (WGS) entry which is preliminary data.</text>
</comment>
<dbReference type="GO" id="GO:0016020">
    <property type="term" value="C:membrane"/>
    <property type="evidence" value="ECO:0007669"/>
    <property type="project" value="GOC"/>
</dbReference>
<evidence type="ECO:0000256" key="2">
    <source>
        <dbReference type="ARBA" id="ARBA00022676"/>
    </source>
</evidence>
<protein>
    <submittedName>
        <fullName evidence="5">Glycosyl transferase family 2</fullName>
    </submittedName>
</protein>
<dbReference type="GO" id="GO:0004582">
    <property type="term" value="F:dolichyl-phosphate beta-D-mannosyltransferase activity"/>
    <property type="evidence" value="ECO:0007669"/>
    <property type="project" value="InterPro"/>
</dbReference>
<dbReference type="PANTHER" id="PTHR43398:SF1">
    <property type="entry name" value="DOLICHOL-PHOSPHATE MANNOSYLTRANSFERASE SUBUNIT 1"/>
    <property type="match status" value="1"/>
</dbReference>
<dbReference type="AlphaFoldDB" id="A0A0G1VB80"/>
<dbReference type="Proteomes" id="UP000034682">
    <property type="component" value="Unassembled WGS sequence"/>
</dbReference>
<keyword evidence="3 5" id="KW-0808">Transferase</keyword>
<gene>
    <name evidence="5" type="ORF">UY02_C0051G0003</name>
</gene>
<feature type="domain" description="Glycosyltransferase 2-like" evidence="4">
    <location>
        <begin position="4"/>
        <end position="169"/>
    </location>
</feature>
<dbReference type="SUPFAM" id="SSF53448">
    <property type="entry name" value="Nucleotide-diphospho-sugar transferases"/>
    <property type="match status" value="1"/>
</dbReference>
<dbReference type="Pfam" id="PF00535">
    <property type="entry name" value="Glycos_transf_2"/>
    <property type="match status" value="1"/>
</dbReference>
<dbReference type="PATRIC" id="fig|1618655.3.peg.762"/>
<dbReference type="Gene3D" id="3.90.550.10">
    <property type="entry name" value="Spore Coat Polysaccharide Biosynthesis Protein SpsA, Chain A"/>
    <property type="match status" value="1"/>
</dbReference>
<dbReference type="EMBL" id="LCOK01000051">
    <property type="protein sequence ID" value="KKU75443.1"/>
    <property type="molecule type" value="Genomic_DNA"/>
</dbReference>
<dbReference type="InterPro" id="IPR029044">
    <property type="entry name" value="Nucleotide-diphossugar_trans"/>
</dbReference>
<evidence type="ECO:0000256" key="3">
    <source>
        <dbReference type="ARBA" id="ARBA00022679"/>
    </source>
</evidence>
<proteinExistence type="inferred from homology"/>
<evidence type="ECO:0000313" key="5">
    <source>
        <dbReference type="EMBL" id="KKU75443.1"/>
    </source>
</evidence>
<accession>A0A0G1VB80</accession>
<dbReference type="FunFam" id="3.90.550.10:FF:000122">
    <property type="entry name" value="Dolichol-phosphate mannosyltransferase subunit 1"/>
    <property type="match status" value="1"/>
</dbReference>
<dbReference type="GO" id="GO:0009247">
    <property type="term" value="P:glycolipid biosynthetic process"/>
    <property type="evidence" value="ECO:0007669"/>
    <property type="project" value="TreeGrafter"/>
</dbReference>
<sequence length="232" mass="26293">MIFIVTPTYNEAANIETLVKKIFGLNINGLKLVVVDDNSPDQTGQIAERLAKDYPIQVIHRAQKSGLGTAYIEAFRKILESENADYVIQMDADLSHDPAVIPQMLNAIESCDIVLGSRYIKGGGTQNWDWFRKLISRFGNVYARAVLGLPYRDLTGGFKCFRREVLKNLDLTSLSSVGYNFQIETTYRAHKKGYKICEIPIIFTERKTGKSKFNLGIMLESFVKVLLLRFSR</sequence>
<comment type="similarity">
    <text evidence="1">Belongs to the glycosyltransferase 2 family.</text>
</comment>
<dbReference type="PANTHER" id="PTHR43398">
    <property type="entry name" value="DOLICHOL-PHOSPHATE MANNOSYLTRANSFERASE SUBUNIT 1"/>
    <property type="match status" value="1"/>
</dbReference>